<evidence type="ECO:0000313" key="2">
    <source>
        <dbReference type="Proteomes" id="UP000324222"/>
    </source>
</evidence>
<name>A0A5B7KEH1_PORTR</name>
<reference evidence="1 2" key="1">
    <citation type="submission" date="2019-05" db="EMBL/GenBank/DDBJ databases">
        <title>Another draft genome of Portunus trituberculatus and its Hox gene families provides insights of decapod evolution.</title>
        <authorList>
            <person name="Jeong J.-H."/>
            <person name="Song I."/>
            <person name="Kim S."/>
            <person name="Choi T."/>
            <person name="Kim D."/>
            <person name="Ryu S."/>
            <person name="Kim W."/>
        </authorList>
    </citation>
    <scope>NUCLEOTIDE SEQUENCE [LARGE SCALE GENOMIC DNA]</scope>
    <source>
        <tissue evidence="1">Muscle</tissue>
    </source>
</reference>
<keyword evidence="2" id="KW-1185">Reference proteome</keyword>
<protein>
    <submittedName>
        <fullName evidence="1">Uncharacterized protein</fullName>
    </submittedName>
</protein>
<accession>A0A5B7KEH1</accession>
<dbReference type="Proteomes" id="UP000324222">
    <property type="component" value="Unassembled WGS sequence"/>
</dbReference>
<gene>
    <name evidence="1" type="ORF">E2C01_099270</name>
</gene>
<proteinExistence type="predicted"/>
<evidence type="ECO:0000313" key="1">
    <source>
        <dbReference type="EMBL" id="MPD03628.1"/>
    </source>
</evidence>
<dbReference type="AlphaFoldDB" id="A0A5B7KEH1"/>
<organism evidence="1 2">
    <name type="scientific">Portunus trituberculatus</name>
    <name type="common">Swimming crab</name>
    <name type="synonym">Neptunus trituberculatus</name>
    <dbReference type="NCBI Taxonomy" id="210409"/>
    <lineage>
        <taxon>Eukaryota</taxon>
        <taxon>Metazoa</taxon>
        <taxon>Ecdysozoa</taxon>
        <taxon>Arthropoda</taxon>
        <taxon>Crustacea</taxon>
        <taxon>Multicrustacea</taxon>
        <taxon>Malacostraca</taxon>
        <taxon>Eumalacostraca</taxon>
        <taxon>Eucarida</taxon>
        <taxon>Decapoda</taxon>
        <taxon>Pleocyemata</taxon>
        <taxon>Brachyura</taxon>
        <taxon>Eubrachyura</taxon>
        <taxon>Portunoidea</taxon>
        <taxon>Portunidae</taxon>
        <taxon>Portuninae</taxon>
        <taxon>Portunus</taxon>
    </lineage>
</organism>
<sequence>MLYLLSLQHPDTLYSPHTLHHRLPLHPYLTHPARPSHTLRILLIA</sequence>
<comment type="caution">
    <text evidence="1">The sequence shown here is derived from an EMBL/GenBank/DDBJ whole genome shotgun (WGS) entry which is preliminary data.</text>
</comment>
<dbReference type="EMBL" id="VSRR010137062">
    <property type="protein sequence ID" value="MPD03628.1"/>
    <property type="molecule type" value="Genomic_DNA"/>
</dbReference>